<dbReference type="Pfam" id="PF07681">
    <property type="entry name" value="DoxX"/>
    <property type="match status" value="1"/>
</dbReference>
<evidence type="ECO:0000313" key="9">
    <source>
        <dbReference type="Proteomes" id="UP000680158"/>
    </source>
</evidence>
<organism evidence="8 9">
    <name type="scientific">Undibacterium baiyunense</name>
    <dbReference type="NCBI Taxonomy" id="2828731"/>
    <lineage>
        <taxon>Bacteria</taxon>
        <taxon>Pseudomonadati</taxon>
        <taxon>Pseudomonadota</taxon>
        <taxon>Betaproteobacteria</taxon>
        <taxon>Burkholderiales</taxon>
        <taxon>Oxalobacteraceae</taxon>
        <taxon>Undibacterium</taxon>
    </lineage>
</organism>
<keyword evidence="9" id="KW-1185">Reference proteome</keyword>
<feature type="transmembrane region" description="Helical" evidence="7">
    <location>
        <begin position="86"/>
        <end position="104"/>
    </location>
</feature>
<dbReference type="PANTHER" id="PTHR33452:SF1">
    <property type="entry name" value="INNER MEMBRANE PROTEIN YPHA-RELATED"/>
    <property type="match status" value="1"/>
</dbReference>
<accession>A0A941DEP2</accession>
<gene>
    <name evidence="8" type="ORF">KDM92_03145</name>
</gene>
<dbReference type="InterPro" id="IPR032808">
    <property type="entry name" value="DoxX"/>
</dbReference>
<evidence type="ECO:0000256" key="6">
    <source>
        <dbReference type="ARBA" id="ARBA00023136"/>
    </source>
</evidence>
<evidence type="ECO:0000256" key="4">
    <source>
        <dbReference type="ARBA" id="ARBA00022692"/>
    </source>
</evidence>
<reference evidence="8 9" key="1">
    <citation type="submission" date="2021-04" db="EMBL/GenBank/DDBJ databases">
        <title>novel species isolated from subtropical streams in China.</title>
        <authorList>
            <person name="Lu H."/>
        </authorList>
    </citation>
    <scope>NUCLEOTIDE SEQUENCE [LARGE SCALE GENOMIC DNA]</scope>
    <source>
        <strain evidence="8 9">BYS107W</strain>
    </source>
</reference>
<proteinExistence type="inferred from homology"/>
<evidence type="ECO:0000256" key="7">
    <source>
        <dbReference type="SAM" id="Phobius"/>
    </source>
</evidence>
<keyword evidence="4 7" id="KW-0812">Transmembrane</keyword>
<comment type="similarity">
    <text evidence="2">Belongs to the DoxX family.</text>
</comment>
<keyword evidence="6 7" id="KW-0472">Membrane</keyword>
<sequence length="141" mass="15082">MKLTLPRSLSSPLARSTFAWLILRVLLSALVAAHGWARLIAGGVPPFGEFLNAQGFPAGFYFAALVTAIEITGSIFLLLGRVVAPVCAILAFIYAMGIALVHAQEGWFVVGLGRNGSEYSVLLIVCLLLTGLQHVRSKDED</sequence>
<dbReference type="GO" id="GO:0005886">
    <property type="term" value="C:plasma membrane"/>
    <property type="evidence" value="ECO:0007669"/>
    <property type="project" value="UniProtKB-SubCell"/>
</dbReference>
<comment type="subcellular location">
    <subcellularLocation>
        <location evidence="1">Cell membrane</location>
        <topology evidence="1">Multi-pass membrane protein</topology>
    </subcellularLocation>
</comment>
<feature type="transmembrane region" description="Helical" evidence="7">
    <location>
        <begin position="60"/>
        <end position="79"/>
    </location>
</feature>
<dbReference type="InterPro" id="IPR051907">
    <property type="entry name" value="DoxX-like_oxidoreductase"/>
</dbReference>
<evidence type="ECO:0000256" key="1">
    <source>
        <dbReference type="ARBA" id="ARBA00004651"/>
    </source>
</evidence>
<dbReference type="Proteomes" id="UP000680158">
    <property type="component" value="Unassembled WGS sequence"/>
</dbReference>
<dbReference type="PANTHER" id="PTHR33452">
    <property type="entry name" value="OXIDOREDUCTASE CATD-RELATED"/>
    <property type="match status" value="1"/>
</dbReference>
<dbReference type="AlphaFoldDB" id="A0A941DEP2"/>
<feature type="transmembrane region" description="Helical" evidence="7">
    <location>
        <begin position="116"/>
        <end position="135"/>
    </location>
</feature>
<evidence type="ECO:0000256" key="3">
    <source>
        <dbReference type="ARBA" id="ARBA00022475"/>
    </source>
</evidence>
<keyword evidence="3" id="KW-1003">Cell membrane</keyword>
<evidence type="ECO:0000256" key="5">
    <source>
        <dbReference type="ARBA" id="ARBA00022989"/>
    </source>
</evidence>
<dbReference type="RefSeq" id="WP_212682937.1">
    <property type="nucleotide sequence ID" value="NZ_JAGSPM010000001.1"/>
</dbReference>
<dbReference type="EMBL" id="JAGSPM010000001">
    <property type="protein sequence ID" value="MBR7745562.1"/>
    <property type="molecule type" value="Genomic_DNA"/>
</dbReference>
<evidence type="ECO:0000256" key="2">
    <source>
        <dbReference type="ARBA" id="ARBA00006679"/>
    </source>
</evidence>
<comment type="caution">
    <text evidence="8">The sequence shown here is derived from an EMBL/GenBank/DDBJ whole genome shotgun (WGS) entry which is preliminary data.</text>
</comment>
<evidence type="ECO:0000313" key="8">
    <source>
        <dbReference type="EMBL" id="MBR7745562.1"/>
    </source>
</evidence>
<protein>
    <submittedName>
        <fullName evidence="8">DoxX family protein</fullName>
    </submittedName>
</protein>
<feature type="transmembrane region" description="Helical" evidence="7">
    <location>
        <begin position="21"/>
        <end position="40"/>
    </location>
</feature>
<keyword evidence="5 7" id="KW-1133">Transmembrane helix</keyword>
<name>A0A941DEP2_9BURK</name>